<dbReference type="Proteomes" id="UP000595046">
    <property type="component" value="Chromosome"/>
</dbReference>
<evidence type="ECO:0000256" key="3">
    <source>
        <dbReference type="ARBA" id="ARBA00022449"/>
    </source>
</evidence>
<keyword evidence="2 11" id="KW-0813">Transport</keyword>
<dbReference type="PANTHER" id="PTHR30341:SF0">
    <property type="entry name" value="NA(+)_H(+) ANTIPORTER NHAA"/>
    <property type="match status" value="1"/>
</dbReference>
<evidence type="ECO:0000256" key="4">
    <source>
        <dbReference type="ARBA" id="ARBA00022475"/>
    </source>
</evidence>
<feature type="transmembrane region" description="Helical" evidence="11">
    <location>
        <begin position="322"/>
        <end position="341"/>
    </location>
</feature>
<keyword evidence="3 11" id="KW-0050">Antiport</keyword>
<feature type="transmembrane region" description="Helical" evidence="11">
    <location>
        <begin position="168"/>
        <end position="188"/>
    </location>
</feature>
<keyword evidence="13" id="KW-1185">Reference proteome</keyword>
<keyword evidence="6 11" id="KW-1133">Transmembrane helix</keyword>
<evidence type="ECO:0000256" key="6">
    <source>
        <dbReference type="ARBA" id="ARBA00022989"/>
    </source>
</evidence>
<dbReference type="GO" id="GO:0015385">
    <property type="term" value="F:sodium:proton antiporter activity"/>
    <property type="evidence" value="ECO:0007669"/>
    <property type="project" value="UniProtKB-UniRule"/>
</dbReference>
<dbReference type="PANTHER" id="PTHR30341">
    <property type="entry name" value="SODIUM ION/PROTON ANTIPORTER NHAA-RELATED"/>
    <property type="match status" value="1"/>
</dbReference>
<accession>A0A7T1T9B5</accession>
<comment type="catalytic activity">
    <reaction evidence="11">
        <text>Na(+)(in) + 2 H(+)(out) = Na(+)(out) + 2 H(+)(in)</text>
        <dbReference type="Rhea" id="RHEA:29251"/>
        <dbReference type="ChEBI" id="CHEBI:15378"/>
        <dbReference type="ChEBI" id="CHEBI:29101"/>
    </reaction>
</comment>
<evidence type="ECO:0000256" key="7">
    <source>
        <dbReference type="ARBA" id="ARBA00023053"/>
    </source>
</evidence>
<evidence type="ECO:0000313" key="13">
    <source>
        <dbReference type="Proteomes" id="UP000595046"/>
    </source>
</evidence>
<dbReference type="GO" id="GO:0006885">
    <property type="term" value="P:regulation of pH"/>
    <property type="evidence" value="ECO:0007669"/>
    <property type="project" value="UniProtKB-UniRule"/>
</dbReference>
<feature type="transmembrane region" description="Helical" evidence="11">
    <location>
        <begin position="104"/>
        <end position="127"/>
    </location>
</feature>
<evidence type="ECO:0000313" key="12">
    <source>
        <dbReference type="EMBL" id="QPP08764.1"/>
    </source>
</evidence>
<feature type="transmembrane region" description="Helical" evidence="11">
    <location>
        <begin position="291"/>
        <end position="310"/>
    </location>
</feature>
<keyword evidence="10 11" id="KW-0739">Sodium transport</keyword>
<evidence type="ECO:0000256" key="10">
    <source>
        <dbReference type="ARBA" id="ARBA00023201"/>
    </source>
</evidence>
<dbReference type="GO" id="GO:0005886">
    <property type="term" value="C:plasma membrane"/>
    <property type="evidence" value="ECO:0007669"/>
    <property type="project" value="UniProtKB-SubCell"/>
</dbReference>
<dbReference type="InterPro" id="IPR004670">
    <property type="entry name" value="NhaA"/>
</dbReference>
<comment type="similarity">
    <text evidence="11">Belongs to the NhaA Na(+)/H(+) (TC 2.A.33) antiporter family.</text>
</comment>
<sequence>MSPVLPKFTFPAPPAGPSRRLTEVLRTETAGGVVLLAATLTALIWANTLSGSYEAVGSFHFGFPSLGLDLSVRHWASEGLLTLFFFVAGAELKRELVSGELRRPAAAALPVVAAVAGTAVPAGVYVLVASAGGGDLGGWAVPMATDIAFALGVLAVIGSHLPSGVRTFLLTLAVVDDLGAILVIAVFFTSTLNWAALAGASAGLVLFRVLHARLGVRGWYVYVPLAVAVWALMYNSGVHATVAGVALGVLLRSRPRTAPGGPRPVAGTPEAEEASPAERVEHLVRPLSAGVAVPLFALFSAGVTVSGPALAEMIRQPESLGVLLGLFAGKFAGVLGGTYLAARFTRARLDPALAWPDMAGVSMLAGIGFTVSLLVTELAITDPATTEQVKAAVLTASLLSATVACVLLKIRDARYRSAGGGGPHGSPQGEVA</sequence>
<evidence type="ECO:0000256" key="9">
    <source>
        <dbReference type="ARBA" id="ARBA00023136"/>
    </source>
</evidence>
<protein>
    <recommendedName>
        <fullName evidence="11">Na(+)/H(+) antiporter NhaA</fullName>
    </recommendedName>
    <alternativeName>
        <fullName evidence="11">Sodium/proton antiporter NhaA</fullName>
    </alternativeName>
</protein>
<dbReference type="HAMAP" id="MF_01844">
    <property type="entry name" value="NhaA"/>
    <property type="match status" value="1"/>
</dbReference>
<comment type="function">
    <text evidence="11">Na(+)/H(+) antiporter that extrudes sodium in exchange for external protons.</text>
</comment>
<keyword evidence="4 11" id="KW-1003">Cell membrane</keyword>
<keyword evidence="8 11" id="KW-0406">Ion transport</keyword>
<evidence type="ECO:0000256" key="5">
    <source>
        <dbReference type="ARBA" id="ARBA00022692"/>
    </source>
</evidence>
<comment type="subcellular location">
    <subcellularLocation>
        <location evidence="1">Cell inner membrane</location>
        <topology evidence="1">Multi-pass membrane protein</topology>
    </subcellularLocation>
    <subcellularLocation>
        <location evidence="11">Cell membrane</location>
        <topology evidence="11">Multi-pass membrane protein</topology>
    </subcellularLocation>
</comment>
<dbReference type="Pfam" id="PF06965">
    <property type="entry name" value="Na_H_antiport_1"/>
    <property type="match status" value="1"/>
</dbReference>
<dbReference type="InterPro" id="IPR023171">
    <property type="entry name" value="Na/H_antiporter_dom_sf"/>
</dbReference>
<reference evidence="13" key="1">
    <citation type="submission" date="2020-02" db="EMBL/GenBank/DDBJ databases">
        <title>Streptomyces sp. ASO4wet.</title>
        <authorList>
            <person name="Risdian C."/>
            <person name="Landwehr W."/>
            <person name="Schupp P."/>
            <person name="Wink J."/>
        </authorList>
    </citation>
    <scope>NUCLEOTIDE SEQUENCE [LARGE SCALE GENOMIC DNA]</scope>
    <source>
        <strain evidence="13">ASO4wet</strain>
    </source>
</reference>
<evidence type="ECO:0000256" key="1">
    <source>
        <dbReference type="ARBA" id="ARBA00004429"/>
    </source>
</evidence>
<dbReference type="Gene3D" id="1.20.1530.10">
    <property type="entry name" value="Na+/H+ antiporter like domain"/>
    <property type="match status" value="1"/>
</dbReference>
<proteinExistence type="inferred from homology"/>
<dbReference type="RefSeq" id="WP_197352548.1">
    <property type="nucleotide sequence ID" value="NZ_CP048882.1"/>
</dbReference>
<evidence type="ECO:0000256" key="11">
    <source>
        <dbReference type="HAMAP-Rule" id="MF_01844"/>
    </source>
</evidence>
<feature type="transmembrane region" description="Helical" evidence="11">
    <location>
        <begin position="222"/>
        <end position="251"/>
    </location>
</feature>
<keyword evidence="7 11" id="KW-0915">Sodium</keyword>
<feature type="transmembrane region" description="Helical" evidence="11">
    <location>
        <begin position="194"/>
        <end position="210"/>
    </location>
</feature>
<evidence type="ECO:0000256" key="8">
    <source>
        <dbReference type="ARBA" id="ARBA00023065"/>
    </source>
</evidence>
<keyword evidence="5 11" id="KW-0812">Transmembrane</keyword>
<organism evidence="12 13">
    <name type="scientific">Streptomyces bathyalis</name>
    <dbReference type="NCBI Taxonomy" id="2710756"/>
    <lineage>
        <taxon>Bacteria</taxon>
        <taxon>Bacillati</taxon>
        <taxon>Actinomycetota</taxon>
        <taxon>Actinomycetes</taxon>
        <taxon>Kitasatosporales</taxon>
        <taxon>Streptomycetaceae</taxon>
        <taxon>Streptomyces</taxon>
    </lineage>
</organism>
<gene>
    <name evidence="11 12" type="primary">nhaA</name>
    <name evidence="12" type="ORF">G4Z16_22795</name>
</gene>
<feature type="transmembrane region" description="Helical" evidence="11">
    <location>
        <begin position="392"/>
        <end position="410"/>
    </location>
</feature>
<dbReference type="AlphaFoldDB" id="A0A7T1T9B5"/>
<keyword evidence="9 11" id="KW-0472">Membrane</keyword>
<evidence type="ECO:0000256" key="2">
    <source>
        <dbReference type="ARBA" id="ARBA00022448"/>
    </source>
</evidence>
<dbReference type="NCBIfam" id="TIGR00773">
    <property type="entry name" value="NhaA"/>
    <property type="match status" value="1"/>
</dbReference>
<feature type="transmembrane region" description="Helical" evidence="11">
    <location>
        <begin position="29"/>
        <end position="46"/>
    </location>
</feature>
<dbReference type="EMBL" id="CP048882">
    <property type="protein sequence ID" value="QPP08764.1"/>
    <property type="molecule type" value="Genomic_DNA"/>
</dbReference>
<name>A0A7T1T9B5_9ACTN</name>
<feature type="transmembrane region" description="Helical" evidence="11">
    <location>
        <begin position="361"/>
        <end position="380"/>
    </location>
</feature>
<dbReference type="KEGG" id="sbat:G4Z16_22795"/>
<feature type="transmembrane region" description="Helical" evidence="11">
    <location>
        <begin position="139"/>
        <end position="161"/>
    </location>
</feature>